<dbReference type="EMBL" id="NKCK01000030">
    <property type="protein sequence ID" value="RSM09170.1"/>
    <property type="molecule type" value="Genomic_DNA"/>
</dbReference>
<evidence type="ECO:0000313" key="6">
    <source>
        <dbReference type="Proteomes" id="UP000287144"/>
    </source>
</evidence>
<sequence length="266" mass="30301">MTIKSPSAVSEMPRCVTRSMSRRESAKNTKSTANVTEHKTSTRRLPVDRVLPTPRTAPIQNEHFGLVQESVGTDLYKLLVAAILWNRTRGVQARPVLLKLISDYPSPNHLAEASISHLSDLLHPLGLHNSRARRLVAFAKAWMQNPPSKSRRYRKLHYPSHGDGLDIGKNEVLAEDDEREGWEVAHLPSLGPYALDSFRIFHRDILRGLTQDWNGKGARPGFEPEWKRVAPMDKDLQAYIRWRWLKEGWVWDAETGTKSSGVQEMK</sequence>
<dbReference type="PANTHER" id="PTHR15074">
    <property type="entry name" value="METHYL-CPG-BINDING PROTEIN"/>
    <property type="match status" value="1"/>
</dbReference>
<keyword evidence="2" id="KW-0539">Nucleus</keyword>
<name>A0A428U4C3_9HYPO</name>
<gene>
    <name evidence="5" type="ORF">CEP52_004275</name>
</gene>
<proteinExistence type="predicted"/>
<dbReference type="GO" id="GO:0006285">
    <property type="term" value="P:base-excision repair, AP site formation"/>
    <property type="evidence" value="ECO:0007669"/>
    <property type="project" value="UniProtKB-ARBA"/>
</dbReference>
<dbReference type="STRING" id="1325735.A0A428U4C3"/>
<comment type="caution">
    <text evidence="5">The sequence shown here is derived from an EMBL/GenBank/DDBJ whole genome shotgun (WGS) entry which is preliminary data.</text>
</comment>
<comment type="subcellular location">
    <subcellularLocation>
        <location evidence="1">Nucleus</location>
    </subcellularLocation>
</comment>
<dbReference type="InterPro" id="IPR003265">
    <property type="entry name" value="HhH-GPD_domain"/>
</dbReference>
<evidence type="ECO:0000313" key="5">
    <source>
        <dbReference type="EMBL" id="RSM09170.1"/>
    </source>
</evidence>
<dbReference type="PANTHER" id="PTHR15074:SF0">
    <property type="entry name" value="METHYL-CPG-BINDING DOMAIN PROTEIN 4-LIKE PROTEIN"/>
    <property type="match status" value="1"/>
</dbReference>
<accession>A0A428U4C3</accession>
<organism evidence="5 6">
    <name type="scientific">Fusarium oligoseptatum</name>
    <dbReference type="NCBI Taxonomy" id="2604345"/>
    <lineage>
        <taxon>Eukaryota</taxon>
        <taxon>Fungi</taxon>
        <taxon>Dikarya</taxon>
        <taxon>Ascomycota</taxon>
        <taxon>Pezizomycotina</taxon>
        <taxon>Sordariomycetes</taxon>
        <taxon>Hypocreomycetidae</taxon>
        <taxon>Hypocreales</taxon>
        <taxon>Nectriaceae</taxon>
        <taxon>Fusarium</taxon>
        <taxon>Fusarium solani species complex</taxon>
    </lineage>
</organism>
<dbReference type="InterPro" id="IPR045138">
    <property type="entry name" value="MeCP2/MBD4"/>
</dbReference>
<protein>
    <recommendedName>
        <fullName evidence="4">HhH-GPD domain-containing protein</fullName>
    </recommendedName>
</protein>
<dbReference type="Gene3D" id="1.10.340.30">
    <property type="entry name" value="Hypothetical protein, domain 2"/>
    <property type="match status" value="1"/>
</dbReference>
<dbReference type="GO" id="GO:0005634">
    <property type="term" value="C:nucleus"/>
    <property type="evidence" value="ECO:0007669"/>
    <property type="project" value="UniProtKB-SubCell"/>
</dbReference>
<evidence type="ECO:0000259" key="4">
    <source>
        <dbReference type="Pfam" id="PF00730"/>
    </source>
</evidence>
<dbReference type="Pfam" id="PF00730">
    <property type="entry name" value="HhH-GPD"/>
    <property type="match status" value="1"/>
</dbReference>
<dbReference type="GO" id="GO:0003677">
    <property type="term" value="F:DNA binding"/>
    <property type="evidence" value="ECO:0007669"/>
    <property type="project" value="InterPro"/>
</dbReference>
<dbReference type="SUPFAM" id="SSF48150">
    <property type="entry name" value="DNA-glycosylase"/>
    <property type="match status" value="1"/>
</dbReference>
<dbReference type="InterPro" id="IPR011257">
    <property type="entry name" value="DNA_glycosylase"/>
</dbReference>
<evidence type="ECO:0000256" key="1">
    <source>
        <dbReference type="ARBA" id="ARBA00004123"/>
    </source>
</evidence>
<dbReference type="Proteomes" id="UP000287144">
    <property type="component" value="Unassembled WGS sequence"/>
</dbReference>
<feature type="domain" description="HhH-GPD" evidence="4">
    <location>
        <begin position="80"/>
        <end position="168"/>
    </location>
</feature>
<feature type="region of interest" description="Disordered" evidence="3">
    <location>
        <begin position="1"/>
        <end position="44"/>
    </location>
</feature>
<evidence type="ECO:0000256" key="3">
    <source>
        <dbReference type="SAM" id="MobiDB-lite"/>
    </source>
</evidence>
<keyword evidence="6" id="KW-1185">Reference proteome</keyword>
<dbReference type="GO" id="GO:0003824">
    <property type="term" value="F:catalytic activity"/>
    <property type="evidence" value="ECO:0007669"/>
    <property type="project" value="InterPro"/>
</dbReference>
<reference evidence="5 6" key="1">
    <citation type="submission" date="2017-06" db="EMBL/GenBank/DDBJ databases">
        <title>Comparative genomic analysis of Ambrosia Fusariam Clade fungi.</title>
        <authorList>
            <person name="Stajich J.E."/>
            <person name="Carrillo J."/>
            <person name="Kijimoto T."/>
            <person name="Eskalen A."/>
            <person name="O'Donnell K."/>
            <person name="Kasson M."/>
        </authorList>
    </citation>
    <scope>NUCLEOTIDE SEQUENCE [LARGE SCALE GENOMIC DNA]</scope>
    <source>
        <strain evidence="5 6">NRRL62579</strain>
    </source>
</reference>
<evidence type="ECO:0000256" key="2">
    <source>
        <dbReference type="ARBA" id="ARBA00023242"/>
    </source>
</evidence>
<dbReference type="AlphaFoldDB" id="A0A428U4C3"/>